<sequence>MTIPNPEFREENTAKLAYFCSLRFITLHLDSFFWSSVTNSAPSPKLLKNALTAAKIRESREPVHCPTPGCDGMGHVNARTFDLSGCPHADRCNMQAQHQDLKCPTPGCDGSGHITGNYSSHRSRSGCPRANKSKKFLPMEKIETEPLRASGCPIANKGKVRYEVMAFDGRPIKIEPNASSSSNDGSPVNSGNYVSFPVGSKAAKIFQPVKRQRLSTEESEKNGDVENDEEIRVLEDEILELQEYNAKVESEMIKLRTDISQMEQHIRITERDNQSLVQKNHSLSEYYETLRNNFISLLDHVKLPNFDERPSRENFDAYLKRIQTLCTDSCGEENKAVLSAIKEALQDFNFPVNATNGWLRS</sequence>
<keyword evidence="5" id="KW-0863">Zinc-finger</keyword>
<keyword evidence="9" id="KW-0539">Nucleus</keyword>
<evidence type="ECO:0000313" key="13">
    <source>
        <dbReference type="Proteomes" id="UP000886998"/>
    </source>
</evidence>
<organism evidence="12 13">
    <name type="scientific">Trichonephila inaurata madagascariensis</name>
    <dbReference type="NCBI Taxonomy" id="2747483"/>
    <lineage>
        <taxon>Eukaryota</taxon>
        <taxon>Metazoa</taxon>
        <taxon>Ecdysozoa</taxon>
        <taxon>Arthropoda</taxon>
        <taxon>Chelicerata</taxon>
        <taxon>Arachnida</taxon>
        <taxon>Araneae</taxon>
        <taxon>Araneomorphae</taxon>
        <taxon>Entelegynae</taxon>
        <taxon>Araneoidea</taxon>
        <taxon>Nephilidae</taxon>
        <taxon>Trichonephila</taxon>
        <taxon>Trichonephila inaurata</taxon>
    </lineage>
</organism>
<comment type="caution">
    <text evidence="12">The sequence shown here is derived from an EMBL/GenBank/DDBJ whole genome shotgun (WGS) entry which is preliminary data.</text>
</comment>
<protein>
    <submittedName>
        <fullName evidence="12">Myelin transcription factor 1-like protein</fullName>
    </submittedName>
</protein>
<keyword evidence="7" id="KW-0805">Transcription regulation</keyword>
<dbReference type="FunFam" id="4.10.320.30:FF:000001">
    <property type="entry name" value="Myelin transcription factor 1-like, a"/>
    <property type="match status" value="1"/>
</dbReference>
<evidence type="ECO:0000256" key="2">
    <source>
        <dbReference type="ARBA" id="ARBA00010194"/>
    </source>
</evidence>
<comment type="similarity">
    <text evidence="2">Belongs to the MYT1 family.</text>
</comment>
<dbReference type="Pfam" id="PF01530">
    <property type="entry name" value="zf-C2HC"/>
    <property type="match status" value="1"/>
</dbReference>
<dbReference type="GO" id="GO:0008270">
    <property type="term" value="F:zinc ion binding"/>
    <property type="evidence" value="ECO:0007669"/>
    <property type="project" value="UniProtKB-KW"/>
</dbReference>
<evidence type="ECO:0000256" key="5">
    <source>
        <dbReference type="ARBA" id="ARBA00022771"/>
    </source>
</evidence>
<dbReference type="InterPro" id="IPR002515">
    <property type="entry name" value="Znf_C2H2C"/>
</dbReference>
<evidence type="ECO:0000256" key="1">
    <source>
        <dbReference type="ARBA" id="ARBA00004123"/>
    </source>
</evidence>
<keyword evidence="13" id="KW-1185">Reference proteome</keyword>
<evidence type="ECO:0000256" key="7">
    <source>
        <dbReference type="ARBA" id="ARBA00023015"/>
    </source>
</evidence>
<dbReference type="PROSITE" id="PS51802">
    <property type="entry name" value="ZF_CCHHC"/>
    <property type="match status" value="1"/>
</dbReference>
<evidence type="ECO:0000256" key="6">
    <source>
        <dbReference type="ARBA" id="ARBA00022833"/>
    </source>
</evidence>
<reference evidence="12" key="1">
    <citation type="submission" date="2020-08" db="EMBL/GenBank/DDBJ databases">
        <title>Multicomponent nature underlies the extraordinary mechanical properties of spider dragline silk.</title>
        <authorList>
            <person name="Kono N."/>
            <person name="Nakamura H."/>
            <person name="Mori M."/>
            <person name="Yoshida Y."/>
            <person name="Ohtoshi R."/>
            <person name="Malay A.D."/>
            <person name="Moran D.A.P."/>
            <person name="Tomita M."/>
            <person name="Numata K."/>
            <person name="Arakawa K."/>
        </authorList>
    </citation>
    <scope>NUCLEOTIDE SEQUENCE</scope>
</reference>
<feature type="region of interest" description="Disordered" evidence="11">
    <location>
        <begin position="208"/>
        <end position="228"/>
    </location>
</feature>
<dbReference type="Gene3D" id="4.10.320.30">
    <property type="match status" value="2"/>
</dbReference>
<dbReference type="OrthoDB" id="6426558at2759"/>
<keyword evidence="8" id="KW-0804">Transcription</keyword>
<accession>A0A8X6JV82</accession>
<dbReference type="Proteomes" id="UP000886998">
    <property type="component" value="Unassembled WGS sequence"/>
</dbReference>
<evidence type="ECO:0000256" key="8">
    <source>
        <dbReference type="ARBA" id="ARBA00023163"/>
    </source>
</evidence>
<gene>
    <name evidence="12" type="primary">NCL1_28819</name>
    <name evidence="12" type="ORF">TNIN_128521</name>
</gene>
<dbReference type="GO" id="GO:0000981">
    <property type="term" value="F:DNA-binding transcription factor activity, RNA polymerase II-specific"/>
    <property type="evidence" value="ECO:0007669"/>
    <property type="project" value="TreeGrafter"/>
</dbReference>
<dbReference type="GO" id="GO:0007399">
    <property type="term" value="P:nervous system development"/>
    <property type="evidence" value="ECO:0007669"/>
    <property type="project" value="UniProtKB-KW"/>
</dbReference>
<dbReference type="GO" id="GO:0000978">
    <property type="term" value="F:RNA polymerase II cis-regulatory region sequence-specific DNA binding"/>
    <property type="evidence" value="ECO:0007669"/>
    <property type="project" value="TreeGrafter"/>
</dbReference>
<keyword evidence="4" id="KW-0677">Repeat</keyword>
<feature type="coiled-coil region" evidence="10">
    <location>
        <begin position="231"/>
        <end position="279"/>
    </location>
</feature>
<evidence type="ECO:0000256" key="4">
    <source>
        <dbReference type="ARBA" id="ARBA00022737"/>
    </source>
</evidence>
<proteinExistence type="inferred from homology"/>
<dbReference type="AlphaFoldDB" id="A0A8X6JV82"/>
<evidence type="ECO:0000256" key="3">
    <source>
        <dbReference type="ARBA" id="ARBA00022723"/>
    </source>
</evidence>
<dbReference type="EMBL" id="BMAV01027665">
    <property type="protein sequence ID" value="GFS61279.1"/>
    <property type="molecule type" value="Genomic_DNA"/>
</dbReference>
<dbReference type="InterPro" id="IPR036060">
    <property type="entry name" value="Znf_C2H2C_sf"/>
</dbReference>
<keyword evidence="6" id="KW-0862">Zinc</keyword>
<evidence type="ECO:0000256" key="10">
    <source>
        <dbReference type="SAM" id="Coils"/>
    </source>
</evidence>
<keyword evidence="10" id="KW-0175">Coiled coil</keyword>
<evidence type="ECO:0000256" key="9">
    <source>
        <dbReference type="ARBA" id="ARBA00023242"/>
    </source>
</evidence>
<comment type="subcellular location">
    <subcellularLocation>
        <location evidence="1">Nucleus</location>
    </subcellularLocation>
</comment>
<feature type="compositionally biased region" description="Basic and acidic residues" evidence="11">
    <location>
        <begin position="214"/>
        <end position="228"/>
    </location>
</feature>
<evidence type="ECO:0000313" key="12">
    <source>
        <dbReference type="EMBL" id="GFS61279.1"/>
    </source>
</evidence>
<dbReference type="SUPFAM" id="SSF103637">
    <property type="entry name" value="CCHHC domain"/>
    <property type="match status" value="2"/>
</dbReference>
<evidence type="ECO:0000256" key="11">
    <source>
        <dbReference type="SAM" id="MobiDB-lite"/>
    </source>
</evidence>
<dbReference type="PANTHER" id="PTHR10816">
    <property type="entry name" value="MYELIN TRANSCRIPTION FACTOR 1-RELATED"/>
    <property type="match status" value="1"/>
</dbReference>
<dbReference type="PANTHER" id="PTHR10816:SF15">
    <property type="entry name" value="MYELIN TRANSCRIPTION FACTOR 1-LIKE PROTEIN"/>
    <property type="match status" value="1"/>
</dbReference>
<keyword evidence="3" id="KW-0479">Metal-binding</keyword>
<dbReference type="GO" id="GO:0005634">
    <property type="term" value="C:nucleus"/>
    <property type="evidence" value="ECO:0007669"/>
    <property type="project" value="UniProtKB-SubCell"/>
</dbReference>
<name>A0A8X6JV82_9ARAC</name>